<reference evidence="1" key="1">
    <citation type="submission" date="2014-11" db="EMBL/GenBank/DDBJ databases">
        <authorList>
            <person name="Amaro Gonzalez C."/>
        </authorList>
    </citation>
    <scope>NUCLEOTIDE SEQUENCE</scope>
</reference>
<sequence>MTAKHIVCSRTTSYNIMI</sequence>
<accession>A0A0E9TS24</accession>
<name>A0A0E9TS24_ANGAN</name>
<protein>
    <submittedName>
        <fullName evidence="1">Uncharacterized protein</fullName>
    </submittedName>
</protein>
<reference evidence="1" key="2">
    <citation type="journal article" date="2015" name="Fish Shellfish Immunol.">
        <title>Early steps in the European eel (Anguilla anguilla)-Vibrio vulnificus interaction in the gills: Role of the RtxA13 toxin.</title>
        <authorList>
            <person name="Callol A."/>
            <person name="Pajuelo D."/>
            <person name="Ebbesson L."/>
            <person name="Teles M."/>
            <person name="MacKenzie S."/>
            <person name="Amaro C."/>
        </authorList>
    </citation>
    <scope>NUCLEOTIDE SEQUENCE</scope>
</reference>
<dbReference type="EMBL" id="GBXM01052068">
    <property type="protein sequence ID" value="JAH56509.1"/>
    <property type="molecule type" value="Transcribed_RNA"/>
</dbReference>
<dbReference type="AlphaFoldDB" id="A0A0E9TS24"/>
<proteinExistence type="predicted"/>
<evidence type="ECO:0000313" key="1">
    <source>
        <dbReference type="EMBL" id="JAH56509.1"/>
    </source>
</evidence>
<organism evidence="1">
    <name type="scientific">Anguilla anguilla</name>
    <name type="common">European freshwater eel</name>
    <name type="synonym">Muraena anguilla</name>
    <dbReference type="NCBI Taxonomy" id="7936"/>
    <lineage>
        <taxon>Eukaryota</taxon>
        <taxon>Metazoa</taxon>
        <taxon>Chordata</taxon>
        <taxon>Craniata</taxon>
        <taxon>Vertebrata</taxon>
        <taxon>Euteleostomi</taxon>
        <taxon>Actinopterygii</taxon>
        <taxon>Neopterygii</taxon>
        <taxon>Teleostei</taxon>
        <taxon>Anguilliformes</taxon>
        <taxon>Anguillidae</taxon>
        <taxon>Anguilla</taxon>
    </lineage>
</organism>